<proteinExistence type="predicted"/>
<evidence type="ECO:0000313" key="2">
    <source>
        <dbReference type="EMBL" id="HHJ52076.1"/>
    </source>
</evidence>
<dbReference type="Gene3D" id="2.40.128.110">
    <property type="entry name" value="Lipid/polyisoprenoid-binding, YceI-like"/>
    <property type="match status" value="1"/>
</dbReference>
<dbReference type="PANTHER" id="PTHR34406:SF1">
    <property type="entry name" value="PROTEIN YCEI"/>
    <property type="match status" value="1"/>
</dbReference>
<dbReference type="PANTHER" id="PTHR34406">
    <property type="entry name" value="PROTEIN YCEI"/>
    <property type="match status" value="1"/>
</dbReference>
<dbReference type="InterPro" id="IPR036761">
    <property type="entry name" value="TTHA0802/YceI-like_sf"/>
</dbReference>
<sequence length="197" mass="22949">MNIKSLLVIILFHSALLAVEYHVLPSEKNLVKFISDAPIEDFEGITHAIDGYIYWEDDDMLKNSEVYFEVDLNSIDTGIGLRNRHMRENYLETDRFPITYFKGKIIKTVQINENEYEVLVQGKMFIHGVERLKSIKGTMQAVGDTYRIQSAFDVKLSDYKIAIPSIMFYKIDETMKLVVDFWIEKFEETSRVGSDQK</sequence>
<reference evidence="2" key="1">
    <citation type="journal article" date="2020" name="mSystems">
        <title>Genome- and Community-Level Interaction Insights into Carbon Utilization and Element Cycling Functions of Hydrothermarchaeota in Hydrothermal Sediment.</title>
        <authorList>
            <person name="Zhou Z."/>
            <person name="Liu Y."/>
            <person name="Xu W."/>
            <person name="Pan J."/>
            <person name="Luo Z.H."/>
            <person name="Li M."/>
        </authorList>
    </citation>
    <scope>NUCLEOTIDE SEQUENCE [LARGE SCALE GENOMIC DNA]</scope>
    <source>
        <strain evidence="2">HyVt-527</strain>
    </source>
</reference>
<dbReference type="AlphaFoldDB" id="A0A7V5PMZ4"/>
<dbReference type="InterPro" id="IPR007372">
    <property type="entry name" value="Lipid/polyisoprenoid-bd_YceI"/>
</dbReference>
<accession>A0A7V5PMZ4</accession>
<evidence type="ECO:0000259" key="1">
    <source>
        <dbReference type="SMART" id="SM00867"/>
    </source>
</evidence>
<dbReference type="EMBL" id="DROD01000186">
    <property type="protein sequence ID" value="HHJ52076.1"/>
    <property type="molecule type" value="Genomic_DNA"/>
</dbReference>
<comment type="caution">
    <text evidence="2">The sequence shown here is derived from an EMBL/GenBank/DDBJ whole genome shotgun (WGS) entry which is preliminary data.</text>
</comment>
<gene>
    <name evidence="2" type="ORF">ENJ89_02670</name>
</gene>
<feature type="domain" description="Lipid/polyisoprenoid-binding YceI-like" evidence="1">
    <location>
        <begin position="20"/>
        <end position="184"/>
    </location>
</feature>
<protein>
    <submittedName>
        <fullName evidence="2">YceI family protein</fullName>
    </submittedName>
</protein>
<dbReference type="Proteomes" id="UP000886124">
    <property type="component" value="Unassembled WGS sequence"/>
</dbReference>
<dbReference type="SMART" id="SM00867">
    <property type="entry name" value="YceI"/>
    <property type="match status" value="1"/>
</dbReference>
<dbReference type="SUPFAM" id="SSF101874">
    <property type="entry name" value="YceI-like"/>
    <property type="match status" value="1"/>
</dbReference>
<dbReference type="Pfam" id="PF04264">
    <property type="entry name" value="YceI"/>
    <property type="match status" value="1"/>
</dbReference>
<organism evidence="2">
    <name type="scientific">Caldithrix abyssi</name>
    <dbReference type="NCBI Taxonomy" id="187145"/>
    <lineage>
        <taxon>Bacteria</taxon>
        <taxon>Pseudomonadati</taxon>
        <taxon>Calditrichota</taxon>
        <taxon>Calditrichia</taxon>
        <taxon>Calditrichales</taxon>
        <taxon>Calditrichaceae</taxon>
        <taxon>Caldithrix</taxon>
    </lineage>
</organism>
<name>A0A7V5PMZ4_CALAY</name>